<gene>
    <name evidence="1" type="ORF">AVEN_6010_1</name>
</gene>
<accession>A0A4Y2RZN9</accession>
<comment type="caution">
    <text evidence="1">The sequence shown here is derived from an EMBL/GenBank/DDBJ whole genome shotgun (WGS) entry which is preliminary data.</text>
</comment>
<reference evidence="1 2" key="1">
    <citation type="journal article" date="2019" name="Sci. Rep.">
        <title>Orb-weaving spider Araneus ventricosus genome elucidates the spidroin gene catalogue.</title>
        <authorList>
            <person name="Kono N."/>
            <person name="Nakamura H."/>
            <person name="Ohtoshi R."/>
            <person name="Moran D.A.P."/>
            <person name="Shinohara A."/>
            <person name="Yoshida Y."/>
            <person name="Fujiwara M."/>
            <person name="Mori M."/>
            <person name="Tomita M."/>
            <person name="Arakawa K."/>
        </authorList>
    </citation>
    <scope>NUCLEOTIDE SEQUENCE [LARGE SCALE GENOMIC DNA]</scope>
</reference>
<organism evidence="1 2">
    <name type="scientific">Araneus ventricosus</name>
    <name type="common">Orbweaver spider</name>
    <name type="synonym">Epeira ventricosa</name>
    <dbReference type="NCBI Taxonomy" id="182803"/>
    <lineage>
        <taxon>Eukaryota</taxon>
        <taxon>Metazoa</taxon>
        <taxon>Ecdysozoa</taxon>
        <taxon>Arthropoda</taxon>
        <taxon>Chelicerata</taxon>
        <taxon>Arachnida</taxon>
        <taxon>Araneae</taxon>
        <taxon>Araneomorphae</taxon>
        <taxon>Entelegynae</taxon>
        <taxon>Araneoidea</taxon>
        <taxon>Araneidae</taxon>
        <taxon>Araneus</taxon>
    </lineage>
</organism>
<dbReference type="EMBL" id="BGPR01018896">
    <property type="protein sequence ID" value="GBN80430.1"/>
    <property type="molecule type" value="Genomic_DNA"/>
</dbReference>
<evidence type="ECO:0000313" key="1">
    <source>
        <dbReference type="EMBL" id="GBN80430.1"/>
    </source>
</evidence>
<evidence type="ECO:0000313" key="2">
    <source>
        <dbReference type="Proteomes" id="UP000499080"/>
    </source>
</evidence>
<dbReference type="Proteomes" id="UP000499080">
    <property type="component" value="Unassembled WGS sequence"/>
</dbReference>
<protein>
    <submittedName>
        <fullName evidence="1">Uncharacterized protein</fullName>
    </submittedName>
</protein>
<name>A0A4Y2RZN9_ARAVE</name>
<dbReference type="AlphaFoldDB" id="A0A4Y2RZN9"/>
<proteinExistence type="predicted"/>
<keyword evidence="2" id="KW-1185">Reference proteome</keyword>
<sequence>MCSKRAVRKWSLDSMASVKRAEVALEFARWGQDFSDRGTQPAAQGEGRNDDPLKFSADLYLSTSRILSYCKEKNPDTRHAGGGHYGNGIFHCVLRVKEMALFHLAQIEPKEDSLCFVL</sequence>